<dbReference type="InterPro" id="IPR023828">
    <property type="entry name" value="Peptidase_S8_Ser-AS"/>
</dbReference>
<dbReference type="InterPro" id="IPR022398">
    <property type="entry name" value="Peptidase_S8_His-AS"/>
</dbReference>
<keyword evidence="11" id="KW-1185">Reference proteome</keyword>
<dbReference type="InterPro" id="IPR000209">
    <property type="entry name" value="Peptidase_S8/S53_dom"/>
</dbReference>
<dbReference type="InterPro" id="IPR023827">
    <property type="entry name" value="Peptidase_S8_Asp-AS"/>
</dbReference>
<feature type="active site" description="Charge relay system" evidence="5">
    <location>
        <position position="184"/>
    </location>
</feature>
<dbReference type="EMBL" id="MCFL01000013">
    <property type="protein sequence ID" value="ORZ37395.1"/>
    <property type="molecule type" value="Genomic_DNA"/>
</dbReference>
<dbReference type="PROSITE" id="PS00137">
    <property type="entry name" value="SUBTILASE_HIS"/>
    <property type="match status" value="1"/>
</dbReference>
<proteinExistence type="inferred from homology"/>
<dbReference type="GO" id="GO:0005615">
    <property type="term" value="C:extracellular space"/>
    <property type="evidence" value="ECO:0007669"/>
    <property type="project" value="TreeGrafter"/>
</dbReference>
<dbReference type="PRINTS" id="PR00723">
    <property type="entry name" value="SUBTILISIN"/>
</dbReference>
<dbReference type="OrthoDB" id="206201at2759"/>
<keyword evidence="2 5" id="KW-0645">Protease</keyword>
<dbReference type="FunFam" id="3.40.50.200:FF:000014">
    <property type="entry name" value="Proteinase K"/>
    <property type="match status" value="1"/>
</dbReference>
<evidence type="ECO:0000256" key="3">
    <source>
        <dbReference type="ARBA" id="ARBA00022801"/>
    </source>
</evidence>
<accession>A0A1Y2HS33</accession>
<dbReference type="GO" id="GO:0004252">
    <property type="term" value="F:serine-type endopeptidase activity"/>
    <property type="evidence" value="ECO:0007669"/>
    <property type="project" value="UniProtKB-UniRule"/>
</dbReference>
<keyword evidence="3 5" id="KW-0378">Hydrolase</keyword>
<reference evidence="10 11" key="1">
    <citation type="submission" date="2016-07" db="EMBL/GenBank/DDBJ databases">
        <title>Pervasive Adenine N6-methylation of Active Genes in Fungi.</title>
        <authorList>
            <consortium name="DOE Joint Genome Institute"/>
            <person name="Mondo S.J."/>
            <person name="Dannebaum R.O."/>
            <person name="Kuo R.C."/>
            <person name="Labutti K."/>
            <person name="Haridas S."/>
            <person name="Kuo A."/>
            <person name="Salamov A."/>
            <person name="Ahrendt S.R."/>
            <person name="Lipzen A."/>
            <person name="Sullivan W."/>
            <person name="Andreopoulos W.B."/>
            <person name="Clum A."/>
            <person name="Lindquist E."/>
            <person name="Daum C."/>
            <person name="Ramamoorthy G.K."/>
            <person name="Gryganskyi A."/>
            <person name="Culley D."/>
            <person name="Magnuson J.K."/>
            <person name="James T.Y."/>
            <person name="O'Malley M.A."/>
            <person name="Stajich J.E."/>
            <person name="Spatafora J.W."/>
            <person name="Visel A."/>
            <person name="Grigoriev I.V."/>
        </authorList>
    </citation>
    <scope>NUCLEOTIDE SEQUENCE [LARGE SCALE GENOMIC DNA]</scope>
    <source>
        <strain evidence="10 11">PL171</strain>
    </source>
</reference>
<dbReference type="CDD" id="cd04077">
    <property type="entry name" value="Peptidases_S8_PCSK9_ProteinaseK_like"/>
    <property type="match status" value="1"/>
</dbReference>
<dbReference type="PROSITE" id="PS00136">
    <property type="entry name" value="SUBTILASE_ASP"/>
    <property type="match status" value="1"/>
</dbReference>
<dbReference type="GO" id="GO:0006508">
    <property type="term" value="P:proteolysis"/>
    <property type="evidence" value="ECO:0007669"/>
    <property type="project" value="UniProtKB-KW"/>
</dbReference>
<feature type="signal peptide" evidence="8">
    <location>
        <begin position="1"/>
        <end position="32"/>
    </location>
</feature>
<dbReference type="Gene3D" id="3.40.50.200">
    <property type="entry name" value="Peptidase S8/S53 domain"/>
    <property type="match status" value="1"/>
</dbReference>
<dbReference type="Proteomes" id="UP000193411">
    <property type="component" value="Unassembled WGS sequence"/>
</dbReference>
<feature type="domain" description="Peptidase S8/S53" evidence="9">
    <location>
        <begin position="145"/>
        <end position="375"/>
    </location>
</feature>
<dbReference type="SUPFAM" id="SSF52743">
    <property type="entry name" value="Subtilisin-like"/>
    <property type="match status" value="1"/>
</dbReference>
<evidence type="ECO:0000256" key="6">
    <source>
        <dbReference type="RuleBase" id="RU003355"/>
    </source>
</evidence>
<dbReference type="InterPro" id="IPR034193">
    <property type="entry name" value="PCSK9_ProteinaseK-like"/>
</dbReference>
<dbReference type="InterPro" id="IPR036852">
    <property type="entry name" value="Peptidase_S8/S53_dom_sf"/>
</dbReference>
<keyword evidence="4 5" id="KW-0720">Serine protease</keyword>
<keyword evidence="8" id="KW-0732">Signal</keyword>
<gene>
    <name evidence="10" type="ORF">BCR44DRAFT_1484227</name>
</gene>
<evidence type="ECO:0000256" key="8">
    <source>
        <dbReference type="SAM" id="SignalP"/>
    </source>
</evidence>
<protein>
    <submittedName>
        <fullName evidence="10">Peptidase S8/S53 domain-containing protein</fullName>
    </submittedName>
</protein>
<dbReference type="PANTHER" id="PTHR43806">
    <property type="entry name" value="PEPTIDASE S8"/>
    <property type="match status" value="1"/>
</dbReference>
<feature type="region of interest" description="Disordered" evidence="7">
    <location>
        <begin position="489"/>
        <end position="527"/>
    </location>
</feature>
<evidence type="ECO:0000256" key="5">
    <source>
        <dbReference type="PROSITE-ProRule" id="PRU01240"/>
    </source>
</evidence>
<evidence type="ECO:0000256" key="2">
    <source>
        <dbReference type="ARBA" id="ARBA00022670"/>
    </source>
</evidence>
<dbReference type="Pfam" id="PF00082">
    <property type="entry name" value="Peptidase_S8"/>
    <property type="match status" value="1"/>
</dbReference>
<evidence type="ECO:0000313" key="11">
    <source>
        <dbReference type="Proteomes" id="UP000193411"/>
    </source>
</evidence>
<dbReference type="STRING" id="765915.A0A1Y2HS33"/>
<sequence>MYSTNNPRTSRRRSSGVVTLLALAAVFQVALAAPASTDKWIVELDNVQEEQQAQAIFAAYKAQGKTTFSAGDGEIIRVGKWAAMTFPAGDDAFKAELLKLGPVRAVEREQTWGITGRQANPPAGLDRLDSRNGLDQAFNFPDNGGSGVDVYVIDTGVTTQHPDFGNRAQTSDVTGEGATDANGHGTHVAGTIAGQTFGIAKAANIIGIKVFGASGRGSNGAILRALQQVSQSVQQRRRPSVVNMSLGGPRGNPNGRSATENAIEQLVQQGVAVVVAAGNESQDACQVSPAFIPNAITVGAIDPRNDQIASFSNFGRCVDLFGPGVRTESASNAGRGSRILSGTSMATPHVAGVMAVLMGQGLNLQQATQRLLETATPGVVRGNIRGSPNRLLFLDSAGAGAQRPPANGGGRNQRDGEQPPQQPQPPAQPPQQPAPPANPPQNPGTPDQNQPPKQPTPLSAVATTVTARAARCVVVAATVVVVTVKDKAKESAPTTLAVGQNGNGAARPPCDQAKKAKAGGVTSVTSA</sequence>
<evidence type="ECO:0000256" key="7">
    <source>
        <dbReference type="SAM" id="MobiDB-lite"/>
    </source>
</evidence>
<feature type="active site" description="Charge relay system" evidence="5">
    <location>
        <position position="154"/>
    </location>
</feature>
<comment type="caution">
    <text evidence="10">The sequence shown here is derived from an EMBL/GenBank/DDBJ whole genome shotgun (WGS) entry which is preliminary data.</text>
</comment>
<evidence type="ECO:0000256" key="1">
    <source>
        <dbReference type="ARBA" id="ARBA00011073"/>
    </source>
</evidence>
<feature type="compositionally biased region" description="Pro residues" evidence="7">
    <location>
        <begin position="420"/>
        <end position="443"/>
    </location>
</feature>
<dbReference type="PROSITE" id="PS00138">
    <property type="entry name" value="SUBTILASE_SER"/>
    <property type="match status" value="1"/>
</dbReference>
<evidence type="ECO:0000259" key="9">
    <source>
        <dbReference type="Pfam" id="PF00082"/>
    </source>
</evidence>
<feature type="chain" id="PRO_5012146836" evidence="8">
    <location>
        <begin position="33"/>
        <end position="527"/>
    </location>
</feature>
<dbReference type="InterPro" id="IPR015500">
    <property type="entry name" value="Peptidase_S8_subtilisin-rel"/>
</dbReference>
<evidence type="ECO:0000313" key="10">
    <source>
        <dbReference type="EMBL" id="ORZ37395.1"/>
    </source>
</evidence>
<organism evidence="10 11">
    <name type="scientific">Catenaria anguillulae PL171</name>
    <dbReference type="NCBI Taxonomy" id="765915"/>
    <lineage>
        <taxon>Eukaryota</taxon>
        <taxon>Fungi</taxon>
        <taxon>Fungi incertae sedis</taxon>
        <taxon>Blastocladiomycota</taxon>
        <taxon>Blastocladiomycetes</taxon>
        <taxon>Blastocladiales</taxon>
        <taxon>Catenariaceae</taxon>
        <taxon>Catenaria</taxon>
    </lineage>
</organism>
<feature type="region of interest" description="Disordered" evidence="7">
    <location>
        <begin position="234"/>
        <end position="254"/>
    </location>
</feature>
<dbReference type="AlphaFoldDB" id="A0A1Y2HS33"/>
<evidence type="ECO:0000256" key="4">
    <source>
        <dbReference type="ARBA" id="ARBA00022825"/>
    </source>
</evidence>
<dbReference type="InterPro" id="IPR050131">
    <property type="entry name" value="Peptidase_S8_subtilisin-like"/>
</dbReference>
<feature type="active site" description="Charge relay system" evidence="5">
    <location>
        <position position="344"/>
    </location>
</feature>
<name>A0A1Y2HS33_9FUNG</name>
<dbReference type="PROSITE" id="PS51892">
    <property type="entry name" value="SUBTILASE"/>
    <property type="match status" value="1"/>
</dbReference>
<dbReference type="PANTHER" id="PTHR43806:SF11">
    <property type="entry name" value="CEREVISIN-RELATED"/>
    <property type="match status" value="1"/>
</dbReference>
<feature type="region of interest" description="Disordered" evidence="7">
    <location>
        <begin position="398"/>
        <end position="462"/>
    </location>
</feature>
<comment type="similarity">
    <text evidence="1 5 6">Belongs to the peptidase S8 family.</text>
</comment>